<dbReference type="SUPFAM" id="SSF56059">
    <property type="entry name" value="Glutathione synthetase ATP-binding domain-like"/>
    <property type="match status" value="1"/>
</dbReference>
<dbReference type="GO" id="GO:0005840">
    <property type="term" value="C:ribosome"/>
    <property type="evidence" value="ECO:0007669"/>
    <property type="project" value="UniProtKB-KW"/>
</dbReference>
<dbReference type="GO" id="GO:0005737">
    <property type="term" value="C:cytoplasm"/>
    <property type="evidence" value="ECO:0007669"/>
    <property type="project" value="TreeGrafter"/>
</dbReference>
<protein>
    <submittedName>
        <fullName evidence="4">Ribosomal protein S6 modification protein</fullName>
    </submittedName>
</protein>
<dbReference type="GO" id="GO:0005524">
    <property type="term" value="F:ATP binding"/>
    <property type="evidence" value="ECO:0007669"/>
    <property type="project" value="UniProtKB-UniRule"/>
</dbReference>
<dbReference type="PANTHER" id="PTHR21621">
    <property type="entry name" value="RIBOSOMAL PROTEIN S6 MODIFICATION PROTEIN"/>
    <property type="match status" value="1"/>
</dbReference>
<evidence type="ECO:0000256" key="2">
    <source>
        <dbReference type="PROSITE-ProRule" id="PRU00409"/>
    </source>
</evidence>
<dbReference type="Pfam" id="PF08443">
    <property type="entry name" value="RimK"/>
    <property type="match status" value="1"/>
</dbReference>
<keyword evidence="1" id="KW-0464">Manganese</keyword>
<accession>A4N719</accession>
<dbReference type="GO" id="GO:0009432">
    <property type="term" value="P:SOS response"/>
    <property type="evidence" value="ECO:0007669"/>
    <property type="project" value="TreeGrafter"/>
</dbReference>
<feature type="domain" description="ATP-grasp" evidence="3">
    <location>
        <begin position="12"/>
        <end position="74"/>
    </location>
</feature>
<proteinExistence type="predicted"/>
<evidence type="ECO:0000259" key="3">
    <source>
        <dbReference type="PROSITE" id="PS50975"/>
    </source>
</evidence>
<dbReference type="InterPro" id="IPR013651">
    <property type="entry name" value="ATP-grasp_RimK-type"/>
</dbReference>
<dbReference type="AlphaFoldDB" id="A4N719"/>
<dbReference type="Proteomes" id="UP000003798">
    <property type="component" value="Unassembled WGS sequence"/>
</dbReference>
<keyword evidence="2" id="KW-0547">Nucleotide-binding</keyword>
<evidence type="ECO:0000313" key="4">
    <source>
        <dbReference type="EMBL" id="EDJ89976.1"/>
    </source>
</evidence>
<evidence type="ECO:0000313" key="5">
    <source>
        <dbReference type="Proteomes" id="UP000003798"/>
    </source>
</evidence>
<gene>
    <name evidence="4" type="ORF">CGSHi22421_07718</name>
</gene>
<name>A4N719_HAEIF</name>
<dbReference type="InterPro" id="IPR011761">
    <property type="entry name" value="ATP-grasp"/>
</dbReference>
<keyword evidence="2" id="KW-0067">ATP-binding</keyword>
<dbReference type="GO" id="GO:0046872">
    <property type="term" value="F:metal ion binding"/>
    <property type="evidence" value="ECO:0007669"/>
    <property type="project" value="InterPro"/>
</dbReference>
<evidence type="ECO:0000256" key="1">
    <source>
        <dbReference type="ARBA" id="ARBA00023211"/>
    </source>
</evidence>
<dbReference type="EMBL" id="AAZE01000029">
    <property type="protein sequence ID" value="EDJ89976.1"/>
    <property type="molecule type" value="Genomic_DNA"/>
</dbReference>
<keyword evidence="4" id="KW-0687">Ribonucleoprotein</keyword>
<dbReference type="GO" id="GO:0018169">
    <property type="term" value="F:ribosomal S6-glutamic acid ligase activity"/>
    <property type="evidence" value="ECO:0007669"/>
    <property type="project" value="TreeGrafter"/>
</dbReference>
<dbReference type="Gene3D" id="3.30.470.20">
    <property type="entry name" value="ATP-grasp fold, B domain"/>
    <property type="match status" value="1"/>
</dbReference>
<dbReference type="PANTHER" id="PTHR21621:SF7">
    <property type="entry name" value="RIBOSOMAL PROTEIN BS6--L-GLUTAMATE LIGASE"/>
    <property type="match status" value="1"/>
</dbReference>
<reference evidence="4 5" key="1">
    <citation type="journal article" date="2007" name="Genome Biol.">
        <title>Characterization and modeling of the Haemophilus influenzae core and supragenomes based on the complete genomic sequences of Rd and 12 clinical nontypeable strains.</title>
        <authorList>
            <person name="Hogg J.S."/>
            <person name="Hu F.Z."/>
            <person name="Janto B."/>
            <person name="Boissy R."/>
            <person name="Hayes J."/>
            <person name="Keefe R."/>
            <person name="Post J.C."/>
            <person name="Ehrlich G.D."/>
        </authorList>
    </citation>
    <scope>NUCLEOTIDE SEQUENCE [LARGE SCALE GENOMIC DNA]</scope>
    <source>
        <strain evidence="4 5">R3021</strain>
    </source>
</reference>
<sequence>MPSWRKNRKITLSDEEKQIAIQATKAIGLDVAGVDLIRSKNGLLVLEVNASPGLEMIEKTSGIDIAAEIIDYIEINAFINSR</sequence>
<keyword evidence="4" id="KW-0689">Ribosomal protein</keyword>
<dbReference type="PROSITE" id="PS50975">
    <property type="entry name" value="ATP_GRASP"/>
    <property type="match status" value="1"/>
</dbReference>
<organism evidence="4 5">
    <name type="scientific">Haemophilus influenzae R3021</name>
    <dbReference type="NCBI Taxonomy" id="375432"/>
    <lineage>
        <taxon>Bacteria</taxon>
        <taxon>Pseudomonadati</taxon>
        <taxon>Pseudomonadota</taxon>
        <taxon>Gammaproteobacteria</taxon>
        <taxon>Pasteurellales</taxon>
        <taxon>Pasteurellaceae</taxon>
        <taxon>Haemophilus</taxon>
    </lineage>
</organism>